<sequence>MAPIWAKEDLEFKSVDVPEKGLGFISVKVLLDAFMSGPNGIFIIDIRDLHALFKLEKMDVSVVAASCL</sequence>
<proteinExistence type="predicted"/>
<dbReference type="AlphaFoldDB" id="A0A0E0DQB3"/>
<name>A0A0E0DQB3_9ORYZ</name>
<dbReference type="Gramene" id="OMERI05G11520.1">
    <property type="protein sequence ID" value="OMERI05G11520.1"/>
    <property type="gene ID" value="OMERI05G11520"/>
</dbReference>
<evidence type="ECO:0000313" key="1">
    <source>
        <dbReference type="EnsemblPlants" id="OMERI05G11520.1"/>
    </source>
</evidence>
<keyword evidence="2" id="KW-1185">Reference proteome</keyword>
<reference evidence="1" key="1">
    <citation type="submission" date="2015-04" db="UniProtKB">
        <authorList>
            <consortium name="EnsemblPlants"/>
        </authorList>
    </citation>
    <scope>IDENTIFICATION</scope>
</reference>
<organism evidence="1">
    <name type="scientific">Oryza meridionalis</name>
    <dbReference type="NCBI Taxonomy" id="40149"/>
    <lineage>
        <taxon>Eukaryota</taxon>
        <taxon>Viridiplantae</taxon>
        <taxon>Streptophyta</taxon>
        <taxon>Embryophyta</taxon>
        <taxon>Tracheophyta</taxon>
        <taxon>Spermatophyta</taxon>
        <taxon>Magnoliopsida</taxon>
        <taxon>Liliopsida</taxon>
        <taxon>Poales</taxon>
        <taxon>Poaceae</taxon>
        <taxon>BOP clade</taxon>
        <taxon>Oryzoideae</taxon>
        <taxon>Oryzeae</taxon>
        <taxon>Oryzinae</taxon>
        <taxon>Oryza</taxon>
    </lineage>
</organism>
<dbReference type="EnsemblPlants" id="OMERI05G11520.1">
    <property type="protein sequence ID" value="OMERI05G11520.1"/>
    <property type="gene ID" value="OMERI05G11520"/>
</dbReference>
<dbReference type="Proteomes" id="UP000008021">
    <property type="component" value="Chromosome 5"/>
</dbReference>
<reference evidence="1" key="2">
    <citation type="submission" date="2018-05" db="EMBL/GenBank/DDBJ databases">
        <title>OmerRS3 (Oryza meridionalis Reference Sequence Version 3).</title>
        <authorList>
            <person name="Zhang J."/>
            <person name="Kudrna D."/>
            <person name="Lee S."/>
            <person name="Talag J."/>
            <person name="Welchert J."/>
            <person name="Wing R.A."/>
        </authorList>
    </citation>
    <scope>NUCLEOTIDE SEQUENCE [LARGE SCALE GENOMIC DNA]</scope>
    <source>
        <strain evidence="1">cv. OR44</strain>
    </source>
</reference>
<protein>
    <submittedName>
        <fullName evidence="1">Uncharacterized protein</fullName>
    </submittedName>
</protein>
<accession>A0A0E0DQB3</accession>
<evidence type="ECO:0000313" key="2">
    <source>
        <dbReference type="Proteomes" id="UP000008021"/>
    </source>
</evidence>
<dbReference type="HOGENOM" id="CLU_2798287_0_0_1"/>